<dbReference type="STRING" id="1344416.A0A139ABQ6"/>
<feature type="domain" description="AMP-binding enzyme C-terminal" evidence="2">
    <location>
        <begin position="500"/>
        <end position="578"/>
    </location>
</feature>
<keyword evidence="3" id="KW-0436">Ligase</keyword>
<keyword evidence="4" id="KW-1185">Reference proteome</keyword>
<dbReference type="PROSITE" id="PS00455">
    <property type="entry name" value="AMP_BINDING"/>
    <property type="match status" value="1"/>
</dbReference>
<dbReference type="Gene3D" id="3.40.50.980">
    <property type="match status" value="2"/>
</dbReference>
<dbReference type="SUPFAM" id="SSF56801">
    <property type="entry name" value="Acetyl-CoA synthetase-like"/>
    <property type="match status" value="1"/>
</dbReference>
<dbReference type="InterPro" id="IPR045851">
    <property type="entry name" value="AMP-bd_C_sf"/>
</dbReference>
<dbReference type="OrthoDB" id="10253115at2759"/>
<evidence type="ECO:0000313" key="3">
    <source>
        <dbReference type="EMBL" id="KXS14109.1"/>
    </source>
</evidence>
<dbReference type="Proteomes" id="UP000070544">
    <property type="component" value="Unassembled WGS sequence"/>
</dbReference>
<sequence length="605" mass="66097">MALPPPPNPPMSREQATAFVTAPGQAGEMETKVIRGNAMRVWKYGPKTMRDAFIHATTEYAPRDYLVYYNLSIGEEFRITYAQAGKIVAALANAMKTDFGVGKGSHVAIAMRNYPEYLLVYWAVMVLGGVAININAFLKPEEMEYCVLDGDSTLLFVDGERARAFGPIVSRLKKGGVKHIIECRPEGAYQSFSAKYEEILKKYLALNKPLPQVAVDPEDDAVVFYTSGTTGKPKGALSTNRAAIGGIVPGRVNTQISLLRMGYTPAFFPSGTKADPQQTALVPTPLFHVTANTATGVPFTYGGMKVILIHKWDATHALKIIEKEKVNIMAAVPSMHINILEHPDVDKYDLSSLMGLMSGGAPAPATFPGAMAKKFPMKVPTNGWGMSETLIGVIGIASEDYRLKPTSIGFPSPVIDVSFRDPEDPTKVVPTGQVGELCIRGPQVLKEYYKKAEATAKTITRDGWLRTGDLGRIDEEGFCYLVDRAKDMLIRGGENIYCVEVENCLYSHDAVMECAVIGLPHRVLGEEVGAVVQLKPSHVGKVTEKQLIDHCAAKIAKFKVPIFIQLRTEELPRNPTGKILKTTLRKDLIEAAIKKGVTKPVDAKL</sequence>
<dbReference type="PANTHER" id="PTHR24096">
    <property type="entry name" value="LONG-CHAIN-FATTY-ACID--COA LIGASE"/>
    <property type="match status" value="1"/>
</dbReference>
<dbReference type="AlphaFoldDB" id="A0A139ABQ6"/>
<feature type="domain" description="AMP-dependent synthetase/ligase" evidence="1">
    <location>
        <begin position="67"/>
        <end position="449"/>
    </location>
</feature>
<dbReference type="Pfam" id="PF13193">
    <property type="entry name" value="AMP-binding_C"/>
    <property type="match status" value="1"/>
</dbReference>
<evidence type="ECO:0000259" key="1">
    <source>
        <dbReference type="Pfam" id="PF00501"/>
    </source>
</evidence>
<dbReference type="OMA" id="PIDFFWR"/>
<proteinExistence type="predicted"/>
<dbReference type="Gene3D" id="2.30.38.10">
    <property type="entry name" value="Luciferase, Domain 3"/>
    <property type="match status" value="1"/>
</dbReference>
<organism evidence="3 4">
    <name type="scientific">Gonapodya prolifera (strain JEL478)</name>
    <name type="common">Monoblepharis prolifera</name>
    <dbReference type="NCBI Taxonomy" id="1344416"/>
    <lineage>
        <taxon>Eukaryota</taxon>
        <taxon>Fungi</taxon>
        <taxon>Fungi incertae sedis</taxon>
        <taxon>Chytridiomycota</taxon>
        <taxon>Chytridiomycota incertae sedis</taxon>
        <taxon>Monoblepharidomycetes</taxon>
        <taxon>Monoblepharidales</taxon>
        <taxon>Gonapodyaceae</taxon>
        <taxon>Gonapodya</taxon>
    </lineage>
</organism>
<protein>
    <submittedName>
        <fullName evidence="3">AMP-dependent synthetase and ligase</fullName>
    </submittedName>
</protein>
<gene>
    <name evidence="3" type="ORF">M427DRAFT_135988</name>
</gene>
<dbReference type="InterPro" id="IPR000873">
    <property type="entry name" value="AMP-dep_synth/lig_dom"/>
</dbReference>
<dbReference type="EMBL" id="KQ965771">
    <property type="protein sequence ID" value="KXS14109.1"/>
    <property type="molecule type" value="Genomic_DNA"/>
</dbReference>
<dbReference type="Gene3D" id="3.30.300.30">
    <property type="match status" value="1"/>
</dbReference>
<dbReference type="InterPro" id="IPR020845">
    <property type="entry name" value="AMP-binding_CS"/>
</dbReference>
<reference evidence="3 4" key="1">
    <citation type="journal article" date="2015" name="Genome Biol. Evol.">
        <title>Phylogenomic analyses indicate that early fungi evolved digesting cell walls of algal ancestors of land plants.</title>
        <authorList>
            <person name="Chang Y."/>
            <person name="Wang S."/>
            <person name="Sekimoto S."/>
            <person name="Aerts A.L."/>
            <person name="Choi C."/>
            <person name="Clum A."/>
            <person name="LaButti K.M."/>
            <person name="Lindquist E.A."/>
            <person name="Yee Ngan C."/>
            <person name="Ohm R.A."/>
            <person name="Salamov A.A."/>
            <person name="Grigoriev I.V."/>
            <person name="Spatafora J.W."/>
            <person name="Berbee M.L."/>
        </authorList>
    </citation>
    <scope>NUCLEOTIDE SEQUENCE [LARGE SCALE GENOMIC DNA]</scope>
    <source>
        <strain evidence="3 4">JEL478</strain>
    </source>
</reference>
<dbReference type="Pfam" id="PF00501">
    <property type="entry name" value="AMP-binding"/>
    <property type="match status" value="1"/>
</dbReference>
<name>A0A139ABQ6_GONPJ</name>
<dbReference type="GO" id="GO:0019748">
    <property type="term" value="P:secondary metabolic process"/>
    <property type="evidence" value="ECO:0007669"/>
    <property type="project" value="TreeGrafter"/>
</dbReference>
<evidence type="ECO:0000313" key="4">
    <source>
        <dbReference type="Proteomes" id="UP000070544"/>
    </source>
</evidence>
<evidence type="ECO:0000259" key="2">
    <source>
        <dbReference type="Pfam" id="PF13193"/>
    </source>
</evidence>
<accession>A0A139ABQ6</accession>
<dbReference type="InterPro" id="IPR025110">
    <property type="entry name" value="AMP-bd_C"/>
</dbReference>
<dbReference type="PANTHER" id="PTHR24096:SF393">
    <property type="entry name" value="LIGASE, PUTATIVE-RELATED"/>
    <property type="match status" value="1"/>
</dbReference>
<dbReference type="GO" id="GO:0016405">
    <property type="term" value="F:CoA-ligase activity"/>
    <property type="evidence" value="ECO:0007669"/>
    <property type="project" value="TreeGrafter"/>
</dbReference>